<dbReference type="PANTHER" id="PTHR33594:SF1">
    <property type="entry name" value="HD_PDEASE DOMAIN-CONTAINING PROTEIN"/>
    <property type="match status" value="1"/>
</dbReference>
<reference evidence="2" key="1">
    <citation type="submission" date="2016-01" db="EMBL/GenBank/DDBJ databases">
        <authorList>
            <person name="Mcilroy J.S."/>
            <person name="Karst M S."/>
            <person name="Albertsen M."/>
        </authorList>
    </citation>
    <scope>NUCLEOTIDE SEQUENCE</scope>
    <source>
        <strain evidence="2">Cfx-K</strain>
    </source>
</reference>
<protein>
    <recommendedName>
        <fullName evidence="1">HD domain-containing protein</fullName>
    </recommendedName>
</protein>
<dbReference type="AlphaFoldDB" id="A0A160T4X6"/>
<dbReference type="SUPFAM" id="SSF109604">
    <property type="entry name" value="HD-domain/PDEase-like"/>
    <property type="match status" value="1"/>
</dbReference>
<gene>
    <name evidence="2" type="ORF">CFX0092_A1832</name>
</gene>
<dbReference type="KEGG" id="pbf:CFX0092_A1832"/>
<dbReference type="Pfam" id="PF01966">
    <property type="entry name" value="HD"/>
    <property type="match status" value="1"/>
</dbReference>
<dbReference type="Gene3D" id="1.10.3210.10">
    <property type="entry name" value="Hypothetical protein af1432"/>
    <property type="match status" value="1"/>
</dbReference>
<sequence length="214" mass="23575">MNDVTIIPWRNAARDHMHAATLAELHGRHGTEKVSFNYRWEHVTTVVTLALRLAELTGADAETVEAAAWLHDVCKFSDGEHHPQAGAAYARAFLPTTDFPPGKIDAVAAAIADHMGLWREEPLTVLESQVLWDADKLAKIGLTAVFHWTGGALAGERMHTLERLIHRAQANDWLPKTVASMHTAPARKAAEQRLAAYHALYEALNKELTGADLL</sequence>
<feature type="domain" description="HD" evidence="1">
    <location>
        <begin position="39"/>
        <end position="138"/>
    </location>
</feature>
<dbReference type="InterPro" id="IPR006674">
    <property type="entry name" value="HD_domain"/>
</dbReference>
<evidence type="ECO:0000313" key="3">
    <source>
        <dbReference type="Proteomes" id="UP000215027"/>
    </source>
</evidence>
<evidence type="ECO:0000313" key="2">
    <source>
        <dbReference type="EMBL" id="CUS03710.2"/>
    </source>
</evidence>
<accession>A0A160T4X6</accession>
<dbReference type="EMBL" id="LN890655">
    <property type="protein sequence ID" value="CUS03710.2"/>
    <property type="molecule type" value="Genomic_DNA"/>
</dbReference>
<proteinExistence type="predicted"/>
<dbReference type="PANTHER" id="PTHR33594">
    <property type="entry name" value="SUPERFAMILY HYDROLASE, PUTATIVE (AFU_ORTHOLOGUE AFUA_1G03035)-RELATED"/>
    <property type="match status" value="1"/>
</dbReference>
<dbReference type="RefSeq" id="WP_095043161.1">
    <property type="nucleotide sequence ID" value="NZ_LN890655.1"/>
</dbReference>
<dbReference type="Proteomes" id="UP000215027">
    <property type="component" value="Chromosome I"/>
</dbReference>
<dbReference type="OrthoDB" id="164021at2"/>
<name>A0A160T4X6_9CHLR</name>
<dbReference type="InterPro" id="IPR003607">
    <property type="entry name" value="HD/PDEase_dom"/>
</dbReference>
<keyword evidence="3" id="KW-1185">Reference proteome</keyword>
<organism evidence="2 3">
    <name type="scientific">Candidatus Promineifilum breve</name>
    <dbReference type="NCBI Taxonomy" id="1806508"/>
    <lineage>
        <taxon>Bacteria</taxon>
        <taxon>Bacillati</taxon>
        <taxon>Chloroflexota</taxon>
        <taxon>Ardenticatenia</taxon>
        <taxon>Candidatus Promineifilales</taxon>
        <taxon>Candidatus Promineifilaceae</taxon>
        <taxon>Candidatus Promineifilum</taxon>
    </lineage>
</organism>
<evidence type="ECO:0000259" key="1">
    <source>
        <dbReference type="Pfam" id="PF01966"/>
    </source>
</evidence>
<dbReference type="CDD" id="cd00077">
    <property type="entry name" value="HDc"/>
    <property type="match status" value="1"/>
</dbReference>